<protein>
    <submittedName>
        <fullName evidence="7">Adenosine deaminase</fullName>
        <ecNumber evidence="7">3.5.4.4</ecNumber>
    </submittedName>
</protein>
<evidence type="ECO:0000256" key="2">
    <source>
        <dbReference type="ARBA" id="ARBA00006676"/>
    </source>
</evidence>
<dbReference type="Gene3D" id="3.20.20.140">
    <property type="entry name" value="Metal-dependent hydrolases"/>
    <property type="match status" value="1"/>
</dbReference>
<dbReference type="InterPro" id="IPR001365">
    <property type="entry name" value="A_deaminase_dom"/>
</dbReference>
<dbReference type="PANTHER" id="PTHR43114">
    <property type="entry name" value="ADENINE DEAMINASE"/>
    <property type="match status" value="1"/>
</dbReference>
<sequence length="322" mass="35383">MPKAELHIHLEGSIPTATLLNLAGKYDVDLPRPAERLYEFDGLKSFLAFLDWICGLIRSDDDLEGIAYEFARTMSEQRVAYAEVIVNPSHWRKHWTVDRLAASIVSGFERAAGEGLADCRLLLSILRTQSGEDAETLVDWMIANRNPRIVGLSIDGNEQAAGRTGTRFAQAFAKAKAAGIATTAHAGESSGPEGVRDALDLLRVNRIDHGVRAAEDPELLARLAREGIALNVCLTSNLVLLYPSIDLHPLRKLLEAGVRVTVNTDDPALLDVTQGSEWAKVASLCEWTRRDAAAAARRAIDAAFCDEGRKRELHLELDSYLY</sequence>
<dbReference type="PANTHER" id="PTHR43114:SF6">
    <property type="entry name" value="ADENINE DEAMINASE"/>
    <property type="match status" value="1"/>
</dbReference>
<comment type="cofactor">
    <cofactor evidence="1">
        <name>Zn(2+)</name>
        <dbReference type="ChEBI" id="CHEBI:29105"/>
    </cofactor>
</comment>
<keyword evidence="4 7" id="KW-0378">Hydrolase</keyword>
<keyword evidence="8" id="KW-1185">Reference proteome</keyword>
<dbReference type="EC" id="3.5.4.4" evidence="7"/>
<dbReference type="GO" id="GO:0019239">
    <property type="term" value="F:deaminase activity"/>
    <property type="evidence" value="ECO:0007669"/>
    <property type="project" value="InterPro"/>
</dbReference>
<dbReference type="Proteomes" id="UP000515679">
    <property type="component" value="Chromosome"/>
</dbReference>
<dbReference type="Pfam" id="PF00962">
    <property type="entry name" value="A_deaminase"/>
    <property type="match status" value="1"/>
</dbReference>
<dbReference type="InterPro" id="IPR032466">
    <property type="entry name" value="Metal_Hydrolase"/>
</dbReference>
<evidence type="ECO:0000256" key="1">
    <source>
        <dbReference type="ARBA" id="ARBA00001947"/>
    </source>
</evidence>
<dbReference type="GO" id="GO:0046872">
    <property type="term" value="F:metal ion binding"/>
    <property type="evidence" value="ECO:0007669"/>
    <property type="project" value="UniProtKB-KW"/>
</dbReference>
<dbReference type="AlphaFoldDB" id="A0A7G5C7D6"/>
<dbReference type="SUPFAM" id="SSF51556">
    <property type="entry name" value="Metallo-dependent hydrolases"/>
    <property type="match status" value="1"/>
</dbReference>
<proteinExistence type="inferred from homology"/>
<dbReference type="KEGG" id="cchl:FPL14_21615"/>
<reference evidence="7 8" key="1">
    <citation type="submission" date="2019-07" db="EMBL/GenBank/DDBJ databases">
        <authorList>
            <person name="Kim J.K."/>
            <person name="Cheong H.-M."/>
            <person name="Choi Y."/>
            <person name="Hwang K.J."/>
            <person name="Lee S."/>
            <person name="Choi C."/>
        </authorList>
    </citation>
    <scope>NUCLEOTIDE SEQUENCE [LARGE SCALE GENOMIC DNA]</scope>
    <source>
        <strain evidence="7 8">KS 22</strain>
    </source>
</reference>
<evidence type="ECO:0000256" key="4">
    <source>
        <dbReference type="ARBA" id="ARBA00022801"/>
    </source>
</evidence>
<keyword evidence="3" id="KW-0479">Metal-binding</keyword>
<dbReference type="GO" id="GO:0016814">
    <property type="term" value="F:hydrolase activity, acting on carbon-nitrogen (but not peptide) bonds, in cyclic amidines"/>
    <property type="evidence" value="ECO:0007669"/>
    <property type="project" value="UniProtKB-ARBA"/>
</dbReference>
<feature type="domain" description="Adenosine deaminase" evidence="6">
    <location>
        <begin position="2"/>
        <end position="318"/>
    </location>
</feature>
<name>A0A7G5C7D6_9BACL</name>
<evidence type="ECO:0000256" key="3">
    <source>
        <dbReference type="ARBA" id="ARBA00022723"/>
    </source>
</evidence>
<gene>
    <name evidence="7" type="primary">add</name>
    <name evidence="7" type="ORF">FPL14_21615</name>
</gene>
<evidence type="ECO:0000259" key="6">
    <source>
        <dbReference type="Pfam" id="PF00962"/>
    </source>
</evidence>
<dbReference type="NCBIfam" id="TIGR01430">
    <property type="entry name" value="aden_deam"/>
    <property type="match status" value="1"/>
</dbReference>
<organism evidence="7 8">
    <name type="scientific">Cohnella cholangitidis</name>
    <dbReference type="NCBI Taxonomy" id="2598458"/>
    <lineage>
        <taxon>Bacteria</taxon>
        <taxon>Bacillati</taxon>
        <taxon>Bacillota</taxon>
        <taxon>Bacilli</taxon>
        <taxon>Bacillales</taxon>
        <taxon>Paenibacillaceae</taxon>
        <taxon>Cohnella</taxon>
    </lineage>
</organism>
<comment type="similarity">
    <text evidence="2">Belongs to the metallo-dependent hydrolases superfamily. Adenosine and AMP deaminases family.</text>
</comment>
<accession>A0A7G5C7D6</accession>
<dbReference type="EMBL" id="CP041969">
    <property type="protein sequence ID" value="QMV45120.1"/>
    <property type="molecule type" value="Genomic_DNA"/>
</dbReference>
<evidence type="ECO:0000313" key="8">
    <source>
        <dbReference type="Proteomes" id="UP000515679"/>
    </source>
</evidence>
<evidence type="ECO:0000313" key="7">
    <source>
        <dbReference type="EMBL" id="QMV45120.1"/>
    </source>
</evidence>
<keyword evidence="5" id="KW-0862">Zinc</keyword>
<dbReference type="InterPro" id="IPR006330">
    <property type="entry name" value="Ado/ade_deaminase"/>
</dbReference>
<evidence type="ECO:0000256" key="5">
    <source>
        <dbReference type="ARBA" id="ARBA00022833"/>
    </source>
</evidence>